<dbReference type="Pfam" id="PF02036">
    <property type="entry name" value="SCP2"/>
    <property type="match status" value="1"/>
</dbReference>
<evidence type="ECO:0000313" key="5">
    <source>
        <dbReference type="Proteomes" id="UP000030341"/>
    </source>
</evidence>
<dbReference type="STRING" id="1348114.OM33_02425"/>
<keyword evidence="1" id="KW-0831">Ubiquinone biosynthesis</keyword>
<feature type="coiled-coil region" evidence="2">
    <location>
        <begin position="181"/>
        <end position="208"/>
    </location>
</feature>
<dbReference type="PANTHER" id="PTHR38693:SF1">
    <property type="entry name" value="UBIQUINONE BIOSYNTHESIS ACCESSORY FACTOR UBIJ"/>
    <property type="match status" value="1"/>
</dbReference>
<dbReference type="InterPro" id="IPR003033">
    <property type="entry name" value="SCP2_sterol-bd_dom"/>
</dbReference>
<dbReference type="KEGG" id="pseo:OM33_02425"/>
<feature type="domain" description="SCP2" evidence="3">
    <location>
        <begin position="22"/>
        <end position="119"/>
    </location>
</feature>
<dbReference type="EMBL" id="CP009888">
    <property type="protein sequence ID" value="AIY64135.1"/>
    <property type="molecule type" value="Genomic_DNA"/>
</dbReference>
<comment type="function">
    <text evidence="1">Required for ubiquinone (coenzyme Q) biosynthesis. Binds hydrophobic ubiquinone biosynthetic intermediates via its SCP2 domain and is essential for the stability of the Ubi complex. May constitute a docking platform where Ubi enzymes assemble and access their SCP2-bound polyprenyl substrates.</text>
</comment>
<dbReference type="Proteomes" id="UP000030341">
    <property type="component" value="Chromosome 1"/>
</dbReference>
<comment type="pathway">
    <text evidence="1">Cofactor biosynthesis; ubiquinone biosynthesis.</text>
</comment>
<gene>
    <name evidence="1" type="primary">ubiJ</name>
    <name evidence="4" type="ORF">OM33_02425</name>
</gene>
<evidence type="ECO:0000256" key="2">
    <source>
        <dbReference type="SAM" id="Coils"/>
    </source>
</evidence>
<dbReference type="SUPFAM" id="SSF55718">
    <property type="entry name" value="SCP-like"/>
    <property type="match status" value="1"/>
</dbReference>
<reference evidence="4 5" key="1">
    <citation type="submission" date="2014-11" db="EMBL/GenBank/DDBJ databases">
        <title>Complete Genome Sequence of Pseudoalteromonas sp. Strain OCN003 Isolated from Kaneohe Bay, Oahu, Hawaii.</title>
        <authorList>
            <person name="Beurmann S."/>
            <person name="Videau P."/>
            <person name="Ushijima B."/>
            <person name="Smith A.M."/>
            <person name="Aeby G.S."/>
            <person name="Callahan S.M."/>
            <person name="Belcaid M."/>
        </authorList>
    </citation>
    <scope>NUCLEOTIDE SEQUENCE [LARGE SCALE GENOMIC DNA]</scope>
    <source>
        <strain evidence="4 5">OCN003</strain>
    </source>
</reference>
<protein>
    <recommendedName>
        <fullName evidence="1">Ubiquinone biosynthesis accessory factor UbiJ</fullName>
    </recommendedName>
</protein>
<dbReference type="HAMAP" id="MF_02215">
    <property type="entry name" value="UbiJ"/>
    <property type="match status" value="1"/>
</dbReference>
<comment type="subcellular location">
    <subcellularLocation>
        <location evidence="1">Cytoplasm</location>
    </subcellularLocation>
</comment>
<accession>A0A0A7EBY7</accession>
<proteinExistence type="inferred from homology"/>
<dbReference type="PANTHER" id="PTHR38693">
    <property type="entry name" value="UBIQUINONE BIOSYNTHESIS PROTEIN UBIJ"/>
    <property type="match status" value="1"/>
</dbReference>
<dbReference type="UniPathway" id="UPA00232"/>
<dbReference type="GO" id="GO:0006744">
    <property type="term" value="P:ubiquinone biosynthetic process"/>
    <property type="evidence" value="ECO:0007669"/>
    <property type="project" value="UniProtKB-UniRule"/>
</dbReference>
<evidence type="ECO:0000259" key="3">
    <source>
        <dbReference type="Pfam" id="PF02036"/>
    </source>
</evidence>
<name>A0A0A7EBY7_9GAMM</name>
<organism evidence="4 5">
    <name type="scientific">Pseudoalteromonas piratica</name>
    <dbReference type="NCBI Taxonomy" id="1348114"/>
    <lineage>
        <taxon>Bacteria</taxon>
        <taxon>Pseudomonadati</taxon>
        <taxon>Pseudomonadota</taxon>
        <taxon>Gammaproteobacteria</taxon>
        <taxon>Alteromonadales</taxon>
        <taxon>Pseudoalteromonadaceae</taxon>
        <taxon>Pseudoalteromonas</taxon>
    </lineage>
</organism>
<dbReference type="InterPro" id="IPR036527">
    <property type="entry name" value="SCP2_sterol-bd_dom_sf"/>
</dbReference>
<dbReference type="HOGENOM" id="CLU_100130_2_0_6"/>
<evidence type="ECO:0000256" key="1">
    <source>
        <dbReference type="HAMAP-Rule" id="MF_02215"/>
    </source>
</evidence>
<comment type="similarity">
    <text evidence="1">Belongs to the UbiJ family.</text>
</comment>
<keyword evidence="5" id="KW-1185">Reference proteome</keyword>
<dbReference type="AlphaFoldDB" id="A0A0A7EBY7"/>
<keyword evidence="2" id="KW-0175">Coiled coil</keyword>
<dbReference type="InterPro" id="IPR038989">
    <property type="entry name" value="UbiJ"/>
</dbReference>
<sequence>MKGLSFNTMVSSLVAAAIEQLLNQLIKLDKDFVSDLIPVVRQQLSIEVTDLSVSLTLLFDGDKFIVLPIANQDSDCFICADLNTLLDLKQPENVTHLIRNGKLNLEGDLNLAQQFSKAFNNLNIDWANNLSRYLGDGPAYTLVSFVKQSAQTLKHQASISQTTFTSLMQDELKVSIHPLEAQLFKQHCRSLQQSLAKLEQRVDKLTAAI</sequence>
<keyword evidence="1" id="KW-0963">Cytoplasm</keyword>
<dbReference type="GO" id="GO:0005737">
    <property type="term" value="C:cytoplasm"/>
    <property type="evidence" value="ECO:0007669"/>
    <property type="project" value="UniProtKB-SubCell"/>
</dbReference>
<evidence type="ECO:0000313" key="4">
    <source>
        <dbReference type="EMBL" id="AIY64135.1"/>
    </source>
</evidence>
<dbReference type="eggNOG" id="COG3165">
    <property type="taxonomic scope" value="Bacteria"/>
</dbReference>